<feature type="compositionally biased region" description="Polar residues" evidence="1">
    <location>
        <begin position="139"/>
        <end position="150"/>
    </location>
</feature>
<sequence length="1022" mass="114694">MDAELEIGNPKSPPSEPLTEVTIADNNEAVSLPPTVHEINSPPTSNPLAVAPVIVMTESHTQAPVTPLETETAEIHSDAHSDSSNQEHISSLANADDGVAASASDSLIPPRALAKAETVDPRSWFVSRGPTIKRESMEFASQSTAENIGSTPEKFKRKASDMDSEIDSDSDDEEHEDEIPPYDPTTEKFPMLPIYHPSFQEAEEITYSLVRSFQNFITNSNYEDDETRYLLKELEELKHPKYPEAVRIGLIGDSGVGKSSLINSLLGVESIAPQGDDGESCTYVVQEFVQAPSTQKAPYAAEIEYFSRRTWVSTLRSHIRNYYLYHCRQGKNIEDESTDEEELAARTAFETFMALFWGRDEFADEDSAKNFLSSASSEADPRTLAKLFAWTDGIFEQLLSGNSCSTLVSATIFDLNEQIKPYTKTVVHSAIGRGLRCSPWPLVKLIRIGLKSPLLAQGIILADLPGTSDINRSRVFATQRYLRSCDISLVVASIQRVESDVAVHRNLIEAYRRRRGGSVIMACTRADDIGTTKRQQSIVLSPVEEELMGTIARKRMSVEAKSNGLKAEIKNAKGNRSLVNELTRRRDRYEMRRIMLDAETTEVRINARNNKVIRGLAQKYNELTKDEYSLPVFCVSNLAYTTHLIGYNERQPPRLSIEQSGIPNLRNHIYRLPSKGKFATLEHHCVTSMEAFLKTIEMSCSVTKLKRKEHLTEIVKNSQDMACEEIHRLFQTFRRENVEAVLAKITASETKWTTAAAKKCVKWAAWKGATYAAWIRYDGTWKTAKMPRTNWNEALLELVKTDLDPAFDELHEACNSFSTDAAEVLGAIINAMKRRLREDPAASLSDTMNIFYIFYNSLIHRRAEIDMLSAEATNSLKKHFSNLRVAATTDGGKSYFADAMSKVYADCVKIRATKGKSAHVAKCEAFTESICAPDGVFMRIRDGVSRDCDKMLLHHEDRLTEKVDAVFKKIQHDFDIVCSTQGDDSPEGQEFRQKLQELVPVARGILTDEVRDHLEKCRLFKG</sequence>
<accession>A0A8E2FDI5</accession>
<dbReference type="PANTHER" id="PTHR36681:SF3">
    <property type="entry name" value="NUCLEAR GTPASE, GERMINAL CENTER-ASSOCIATED, TANDEM DUPLICATE 3"/>
    <property type="match status" value="1"/>
</dbReference>
<dbReference type="PANTHER" id="PTHR36681">
    <property type="entry name" value="NUCLEAR GTPASE, GERMINAL CENTER-ASSOCIATED, TANDEM DUPLICATE 3"/>
    <property type="match status" value="1"/>
</dbReference>
<dbReference type="OrthoDB" id="5427350at2759"/>
<feature type="compositionally biased region" description="Polar residues" evidence="1">
    <location>
        <begin position="82"/>
        <end position="92"/>
    </location>
</feature>
<dbReference type="EMBL" id="KV748477">
    <property type="protein sequence ID" value="OCL15175.1"/>
    <property type="molecule type" value="Genomic_DNA"/>
</dbReference>
<organism evidence="4 5">
    <name type="scientific">Glonium stellatum</name>
    <dbReference type="NCBI Taxonomy" id="574774"/>
    <lineage>
        <taxon>Eukaryota</taxon>
        <taxon>Fungi</taxon>
        <taxon>Dikarya</taxon>
        <taxon>Ascomycota</taxon>
        <taxon>Pezizomycotina</taxon>
        <taxon>Dothideomycetes</taxon>
        <taxon>Pleosporomycetidae</taxon>
        <taxon>Gloniales</taxon>
        <taxon>Gloniaceae</taxon>
        <taxon>Glonium</taxon>
    </lineage>
</organism>
<dbReference type="Pfam" id="PF24564">
    <property type="entry name" value="DUF7605"/>
    <property type="match status" value="1"/>
</dbReference>
<proteinExistence type="predicted"/>
<feature type="domain" description="Dynamin N-terminal" evidence="2">
    <location>
        <begin position="248"/>
        <end position="501"/>
    </location>
</feature>
<reference evidence="4 5" key="1">
    <citation type="journal article" date="2016" name="Nat. Commun.">
        <title>Ectomycorrhizal ecology is imprinted in the genome of the dominant symbiotic fungus Cenococcum geophilum.</title>
        <authorList>
            <consortium name="DOE Joint Genome Institute"/>
            <person name="Peter M."/>
            <person name="Kohler A."/>
            <person name="Ohm R.A."/>
            <person name="Kuo A."/>
            <person name="Krutzmann J."/>
            <person name="Morin E."/>
            <person name="Arend M."/>
            <person name="Barry K.W."/>
            <person name="Binder M."/>
            <person name="Choi C."/>
            <person name="Clum A."/>
            <person name="Copeland A."/>
            <person name="Grisel N."/>
            <person name="Haridas S."/>
            <person name="Kipfer T."/>
            <person name="LaButti K."/>
            <person name="Lindquist E."/>
            <person name="Lipzen A."/>
            <person name="Maire R."/>
            <person name="Meier B."/>
            <person name="Mihaltcheva S."/>
            <person name="Molinier V."/>
            <person name="Murat C."/>
            <person name="Poggeler S."/>
            <person name="Quandt C.A."/>
            <person name="Sperisen C."/>
            <person name="Tritt A."/>
            <person name="Tisserant E."/>
            <person name="Crous P.W."/>
            <person name="Henrissat B."/>
            <person name="Nehls U."/>
            <person name="Egli S."/>
            <person name="Spatafora J.W."/>
            <person name="Grigoriev I.V."/>
            <person name="Martin F.M."/>
        </authorList>
    </citation>
    <scope>NUCLEOTIDE SEQUENCE [LARGE SCALE GENOMIC DNA]</scope>
    <source>
        <strain evidence="4 5">CBS 207.34</strain>
    </source>
</reference>
<evidence type="ECO:0000313" key="5">
    <source>
        <dbReference type="Proteomes" id="UP000250140"/>
    </source>
</evidence>
<feature type="domain" description="DUF7605" evidence="3">
    <location>
        <begin position="749"/>
        <end position="910"/>
    </location>
</feature>
<evidence type="ECO:0000313" key="4">
    <source>
        <dbReference type="EMBL" id="OCL15175.1"/>
    </source>
</evidence>
<evidence type="ECO:0000259" key="3">
    <source>
        <dbReference type="Pfam" id="PF24564"/>
    </source>
</evidence>
<dbReference type="Proteomes" id="UP000250140">
    <property type="component" value="Unassembled WGS sequence"/>
</dbReference>
<keyword evidence="5" id="KW-1185">Reference proteome</keyword>
<dbReference type="SUPFAM" id="SSF52540">
    <property type="entry name" value="P-loop containing nucleoside triphosphate hydrolases"/>
    <property type="match status" value="1"/>
</dbReference>
<evidence type="ECO:0000259" key="2">
    <source>
        <dbReference type="Pfam" id="PF00350"/>
    </source>
</evidence>
<gene>
    <name evidence="4" type="ORF">AOQ84DRAFT_370594</name>
</gene>
<name>A0A8E2FDI5_9PEZI</name>
<dbReference type="InterPro" id="IPR027417">
    <property type="entry name" value="P-loop_NTPase"/>
</dbReference>
<protein>
    <submittedName>
        <fullName evidence="4">Uncharacterized protein</fullName>
    </submittedName>
</protein>
<dbReference type="Gene3D" id="3.40.50.300">
    <property type="entry name" value="P-loop containing nucleotide triphosphate hydrolases"/>
    <property type="match status" value="2"/>
</dbReference>
<dbReference type="InterPro" id="IPR045063">
    <property type="entry name" value="Dynamin_N"/>
</dbReference>
<dbReference type="Pfam" id="PF00350">
    <property type="entry name" value="Dynamin_N"/>
    <property type="match status" value="1"/>
</dbReference>
<feature type="region of interest" description="Disordered" evidence="1">
    <location>
        <begin position="137"/>
        <end position="187"/>
    </location>
</feature>
<dbReference type="AlphaFoldDB" id="A0A8E2FDI5"/>
<feature type="compositionally biased region" description="Acidic residues" evidence="1">
    <location>
        <begin position="162"/>
        <end position="180"/>
    </location>
</feature>
<dbReference type="InterPro" id="IPR056024">
    <property type="entry name" value="DUF7605"/>
</dbReference>
<evidence type="ECO:0000256" key="1">
    <source>
        <dbReference type="SAM" id="MobiDB-lite"/>
    </source>
</evidence>
<feature type="region of interest" description="Disordered" evidence="1">
    <location>
        <begin position="63"/>
        <end position="95"/>
    </location>
</feature>